<evidence type="ECO:0000313" key="3">
    <source>
        <dbReference type="EMBL" id="CAH9062399.1"/>
    </source>
</evidence>
<gene>
    <name evidence="3" type="ORF">CEURO_LOCUS1897</name>
</gene>
<feature type="non-terminal residue" evidence="3">
    <location>
        <position position="1"/>
    </location>
</feature>
<keyword evidence="2" id="KW-0812">Transmembrane</keyword>
<evidence type="ECO:0000256" key="1">
    <source>
        <dbReference type="SAM" id="MobiDB-lite"/>
    </source>
</evidence>
<organism evidence="3 4">
    <name type="scientific">Cuscuta europaea</name>
    <name type="common">European dodder</name>
    <dbReference type="NCBI Taxonomy" id="41803"/>
    <lineage>
        <taxon>Eukaryota</taxon>
        <taxon>Viridiplantae</taxon>
        <taxon>Streptophyta</taxon>
        <taxon>Embryophyta</taxon>
        <taxon>Tracheophyta</taxon>
        <taxon>Spermatophyta</taxon>
        <taxon>Magnoliopsida</taxon>
        <taxon>eudicotyledons</taxon>
        <taxon>Gunneridae</taxon>
        <taxon>Pentapetalae</taxon>
        <taxon>asterids</taxon>
        <taxon>lamiids</taxon>
        <taxon>Solanales</taxon>
        <taxon>Convolvulaceae</taxon>
        <taxon>Cuscuteae</taxon>
        <taxon>Cuscuta</taxon>
        <taxon>Cuscuta subgen. Cuscuta</taxon>
    </lineage>
</organism>
<dbReference type="Proteomes" id="UP001152484">
    <property type="component" value="Unassembled WGS sequence"/>
</dbReference>
<feature type="region of interest" description="Disordered" evidence="1">
    <location>
        <begin position="82"/>
        <end position="103"/>
    </location>
</feature>
<accession>A0A9P0YJY5</accession>
<protein>
    <submittedName>
        <fullName evidence="3">Uncharacterized protein</fullName>
    </submittedName>
</protein>
<evidence type="ECO:0000256" key="2">
    <source>
        <dbReference type="SAM" id="Phobius"/>
    </source>
</evidence>
<proteinExistence type="predicted"/>
<sequence length="306" mass="35271">MGRETSYHENVKQRSKDSVSDRVGSSMAHSAKEGDMYNEYRESKSEKTDHRRDEKFSSSKDEVFVAKRSKFDIIDVETKSGIDDEKHYSSPKQGEVSSDQGVKDSDIDAAKVAAMKAAELVNKNLIGTGCLTADQKKKLLWGNKKSSYKSEESAHCWDTSTFGDLERQEKFNKLMSLRVYWWYLWGIVGSEGQYQRGAQTTRWGRPRSCCREAEGAAVADRLGETIYCRTSSKRWAYCWIRPLRICFERLIMRFIKITVTLVVSCMTFYFSSGFAGYKFYLNGCLMFPYGLGLQCIWKFINDLYRK</sequence>
<feature type="region of interest" description="Disordered" evidence="1">
    <location>
        <begin position="1"/>
        <end position="60"/>
    </location>
</feature>
<feature type="compositionally biased region" description="Basic and acidic residues" evidence="1">
    <location>
        <begin position="30"/>
        <end position="60"/>
    </location>
</feature>
<dbReference type="AlphaFoldDB" id="A0A9P0YJY5"/>
<dbReference type="EMBL" id="CAMAPE010000004">
    <property type="protein sequence ID" value="CAH9062399.1"/>
    <property type="molecule type" value="Genomic_DNA"/>
</dbReference>
<dbReference type="PANTHER" id="PTHR22426:SF2">
    <property type="entry name" value="ARGININE_SERINE-RICH COILED-COIL PROTEIN 2"/>
    <property type="match status" value="1"/>
</dbReference>
<feature type="transmembrane region" description="Helical" evidence="2">
    <location>
        <begin position="277"/>
        <end position="300"/>
    </location>
</feature>
<keyword evidence="4" id="KW-1185">Reference proteome</keyword>
<name>A0A9P0YJY5_CUSEU</name>
<feature type="compositionally biased region" description="Basic and acidic residues" evidence="1">
    <location>
        <begin position="1"/>
        <end position="20"/>
    </location>
</feature>
<dbReference type="PANTHER" id="PTHR22426">
    <property type="entry name" value="ARGININE_SERINE-RICH COILED-COIL PROTEIN 2"/>
    <property type="match status" value="1"/>
</dbReference>
<dbReference type="OrthoDB" id="1928974at2759"/>
<keyword evidence="2" id="KW-1133">Transmembrane helix</keyword>
<feature type="compositionally biased region" description="Polar residues" evidence="1">
    <location>
        <begin position="90"/>
        <end position="100"/>
    </location>
</feature>
<feature type="transmembrane region" description="Helical" evidence="2">
    <location>
        <begin position="250"/>
        <end position="271"/>
    </location>
</feature>
<keyword evidence="2" id="KW-0472">Membrane</keyword>
<comment type="caution">
    <text evidence="3">The sequence shown here is derived from an EMBL/GenBank/DDBJ whole genome shotgun (WGS) entry which is preliminary data.</text>
</comment>
<reference evidence="3" key="1">
    <citation type="submission" date="2022-07" db="EMBL/GenBank/DDBJ databases">
        <authorList>
            <person name="Macas J."/>
            <person name="Novak P."/>
            <person name="Neumann P."/>
        </authorList>
    </citation>
    <scope>NUCLEOTIDE SEQUENCE</scope>
</reference>
<evidence type="ECO:0000313" key="4">
    <source>
        <dbReference type="Proteomes" id="UP001152484"/>
    </source>
</evidence>